<reference evidence="2 3" key="1">
    <citation type="submission" date="2020-08" db="EMBL/GenBank/DDBJ databases">
        <title>Genome Sequencing of Nocardia wallacei strain FMUON74 and assembly.</title>
        <authorList>
            <person name="Toyokawa M."/>
            <person name="Uesaka K."/>
        </authorList>
    </citation>
    <scope>NUCLEOTIDE SEQUENCE [LARGE SCALE GENOMIC DNA]</scope>
    <source>
        <strain evidence="2 3">FMUON74</strain>
    </source>
</reference>
<organism evidence="2 3">
    <name type="scientific">Nocardia wallacei</name>
    <dbReference type="NCBI Taxonomy" id="480035"/>
    <lineage>
        <taxon>Bacteria</taxon>
        <taxon>Bacillati</taxon>
        <taxon>Actinomycetota</taxon>
        <taxon>Actinomycetes</taxon>
        <taxon>Mycobacteriales</taxon>
        <taxon>Nocardiaceae</taxon>
        <taxon>Nocardia</taxon>
    </lineage>
</organism>
<gene>
    <name evidence="2" type="ORF">NWFMUON74_61160</name>
</gene>
<dbReference type="KEGG" id="nwl:NWFMUON74_61160"/>
<evidence type="ECO:0000313" key="3">
    <source>
        <dbReference type="Proteomes" id="UP000516173"/>
    </source>
</evidence>
<evidence type="ECO:0000313" key="2">
    <source>
        <dbReference type="EMBL" id="BCK58344.1"/>
    </source>
</evidence>
<sequence length="130" mass="14619">MTRNEHVYRLVIDSYPTPDGLPFTDQPANVWGMVGEPDAPPWLPARGLMRLWKRSDPDTGLTYFVPPDFRRHRRFFNLAPARFWQGHAIALGCTAHVDTAVVGPYRPVRTRKRAGGGDTTTPESTTNATE</sequence>
<keyword evidence="3" id="KW-1185">Reference proteome</keyword>
<evidence type="ECO:0000256" key="1">
    <source>
        <dbReference type="SAM" id="MobiDB-lite"/>
    </source>
</evidence>
<dbReference type="GeneID" id="80350530"/>
<proteinExistence type="predicted"/>
<dbReference type="AlphaFoldDB" id="A0A7G1KYU9"/>
<feature type="compositionally biased region" description="Low complexity" evidence="1">
    <location>
        <begin position="119"/>
        <end position="130"/>
    </location>
</feature>
<dbReference type="EMBL" id="AP023396">
    <property type="protein sequence ID" value="BCK58344.1"/>
    <property type="molecule type" value="Genomic_DNA"/>
</dbReference>
<dbReference type="RefSeq" id="WP_187685104.1">
    <property type="nucleotide sequence ID" value="NZ_AP023396.1"/>
</dbReference>
<dbReference type="Proteomes" id="UP000516173">
    <property type="component" value="Chromosome"/>
</dbReference>
<accession>A0A7G1KYU9</accession>
<protein>
    <submittedName>
        <fullName evidence="2">Uncharacterized protein</fullName>
    </submittedName>
</protein>
<feature type="region of interest" description="Disordered" evidence="1">
    <location>
        <begin position="108"/>
        <end position="130"/>
    </location>
</feature>
<name>A0A7G1KYU9_9NOCA</name>